<proteinExistence type="predicted"/>
<gene>
    <name evidence="3" type="ORF">MM415A00315_0008</name>
    <name evidence="2" type="ORF">MM415B00552_0038</name>
</gene>
<evidence type="ECO:0000256" key="1">
    <source>
        <dbReference type="SAM" id="Phobius"/>
    </source>
</evidence>
<keyword evidence="1" id="KW-0472">Membrane</keyword>
<feature type="transmembrane region" description="Helical" evidence="1">
    <location>
        <begin position="62"/>
        <end position="83"/>
    </location>
</feature>
<dbReference type="EMBL" id="MT142503">
    <property type="protein sequence ID" value="QJA83083.1"/>
    <property type="molecule type" value="Genomic_DNA"/>
</dbReference>
<keyword evidence="1" id="KW-1133">Transmembrane helix</keyword>
<dbReference type="AlphaFoldDB" id="A0A6M3J3G6"/>
<name>A0A6M3J3G6_9ZZZZ</name>
<protein>
    <submittedName>
        <fullName evidence="2">Uncharacterized protein</fullName>
    </submittedName>
</protein>
<reference evidence="2" key="1">
    <citation type="submission" date="2020-03" db="EMBL/GenBank/DDBJ databases">
        <title>The deep terrestrial virosphere.</title>
        <authorList>
            <person name="Holmfeldt K."/>
            <person name="Nilsson E."/>
            <person name="Simone D."/>
            <person name="Lopez-Fernandez M."/>
            <person name="Wu X."/>
            <person name="de Brujin I."/>
            <person name="Lundin D."/>
            <person name="Andersson A."/>
            <person name="Bertilsson S."/>
            <person name="Dopson M."/>
        </authorList>
    </citation>
    <scope>NUCLEOTIDE SEQUENCE</scope>
    <source>
        <strain evidence="3">MM415A00315</strain>
        <strain evidence="2">MM415B00552</strain>
    </source>
</reference>
<evidence type="ECO:0000313" key="3">
    <source>
        <dbReference type="EMBL" id="QJA83083.1"/>
    </source>
</evidence>
<sequence>MLEPFERDELLIRIDEGQKFIVDELKEMKEHSAYQNGSIARAIDLATKNYSLINSNRTWINAIKWVGGILGTLILACLGWLIVEVIRGTL</sequence>
<dbReference type="EMBL" id="MT141511">
    <property type="protein sequence ID" value="QJA64048.1"/>
    <property type="molecule type" value="Genomic_DNA"/>
</dbReference>
<accession>A0A6M3J3G6</accession>
<evidence type="ECO:0000313" key="2">
    <source>
        <dbReference type="EMBL" id="QJA64048.1"/>
    </source>
</evidence>
<organism evidence="2">
    <name type="scientific">viral metagenome</name>
    <dbReference type="NCBI Taxonomy" id="1070528"/>
    <lineage>
        <taxon>unclassified sequences</taxon>
        <taxon>metagenomes</taxon>
        <taxon>organismal metagenomes</taxon>
    </lineage>
</organism>
<keyword evidence="1" id="KW-0812">Transmembrane</keyword>